<name>A0A481W4M7_9CAUD</name>
<accession>A0A481W4M7</accession>
<protein>
    <submittedName>
        <fullName evidence="1">Virion structural protein</fullName>
    </submittedName>
</protein>
<sequence length="308" mass="34068">MSSSVILCLDSSTPKHKVATMSLFTRYGDNEVVSIESAGEKTVDPIRQFYAACESISMEAAEMGSIAGWFVRTGANVSASIQRGFEKLTTYEWAPLTTLYPSNMNSVMRTRDYMEIQSKPVSQPRGFSGNLYEYVMGMSPRIQLACAIRQNVIEPAIKRLGYYLSNPSERGDRRDFPGGASPVAEIGTLIANEVKFFKSDNQATATFGQLFSNNAEFVKAEYQMVEYGKLLAQTPPAAVKASVEQLAAIAGGLFKSLTSERDPASKQLVQVIGKELETVARWVEWYALQITRLTETNAVFAQLEKDLR</sequence>
<dbReference type="EMBL" id="MK552327">
    <property type="protein sequence ID" value="QBJ02736.1"/>
    <property type="molecule type" value="Genomic_DNA"/>
</dbReference>
<keyword evidence="2" id="KW-1185">Reference proteome</keyword>
<evidence type="ECO:0000313" key="1">
    <source>
        <dbReference type="EMBL" id="QBJ02736.1"/>
    </source>
</evidence>
<evidence type="ECO:0000313" key="2">
    <source>
        <dbReference type="Proteomes" id="UP000294134"/>
    </source>
</evidence>
<dbReference type="Proteomes" id="UP000294134">
    <property type="component" value="Segment"/>
</dbReference>
<organism evidence="1 2">
    <name type="scientific">Pseudomonas phage Psa21</name>
    <dbReference type="NCBI Taxonomy" id="2530023"/>
    <lineage>
        <taxon>Viruses</taxon>
        <taxon>Duplodnaviria</taxon>
        <taxon>Heunggongvirae</taxon>
        <taxon>Uroviricota</taxon>
        <taxon>Caudoviricetes</taxon>
        <taxon>Chimalliviridae</taxon>
        <taxon>Tepukevirus</taxon>
        <taxon>Tepukevirus Psa21</taxon>
    </lineage>
</organism>
<gene>
    <name evidence="1" type="ORF">PSA21_210</name>
</gene>
<reference evidence="1 2" key="1">
    <citation type="submission" date="2019-02" db="EMBL/GenBank/DDBJ databases">
        <authorList>
            <person name="Frampton R.A."/>
            <person name="Wojtus J.K."/>
            <person name="Fineran P.C."/>
            <person name="Hendrickson H.L."/>
        </authorList>
    </citation>
    <scope>NUCLEOTIDE SEQUENCE [LARGE SCALE GENOMIC DNA]</scope>
</reference>
<proteinExistence type="predicted"/>